<reference evidence="2 3" key="1">
    <citation type="submission" date="2023-09" db="EMBL/GenBank/DDBJ databases">
        <authorList>
            <person name="Rey-Velasco X."/>
        </authorList>
    </citation>
    <scope>NUCLEOTIDE SEQUENCE [LARGE SCALE GENOMIC DNA]</scope>
    <source>
        <strain evidence="2 3">W409</strain>
    </source>
</reference>
<accession>A0AAW8R468</accession>
<keyword evidence="1" id="KW-0472">Membrane</keyword>
<protein>
    <submittedName>
        <fullName evidence="2">DUF2937 family protein</fullName>
    </submittedName>
</protein>
<dbReference type="AlphaFoldDB" id="A0AAW8R468"/>
<evidence type="ECO:0000256" key="1">
    <source>
        <dbReference type="SAM" id="Phobius"/>
    </source>
</evidence>
<organism evidence="2 3">
    <name type="scientific">Brumicola blandensis</name>
    <dbReference type="NCBI Taxonomy" id="3075611"/>
    <lineage>
        <taxon>Bacteria</taxon>
        <taxon>Pseudomonadati</taxon>
        <taxon>Pseudomonadota</taxon>
        <taxon>Gammaproteobacteria</taxon>
        <taxon>Alteromonadales</taxon>
        <taxon>Alteromonadaceae</taxon>
        <taxon>Brumicola</taxon>
    </lineage>
</organism>
<feature type="transmembrane region" description="Helical" evidence="1">
    <location>
        <begin position="136"/>
        <end position="158"/>
    </location>
</feature>
<keyword evidence="1" id="KW-1133">Transmembrane helix</keyword>
<name>A0AAW8R468_9ALTE</name>
<comment type="caution">
    <text evidence="2">The sequence shown here is derived from an EMBL/GenBank/DDBJ whole genome shotgun (WGS) entry which is preliminary data.</text>
</comment>
<keyword evidence="3" id="KW-1185">Reference proteome</keyword>
<proteinExistence type="predicted"/>
<evidence type="ECO:0000313" key="2">
    <source>
        <dbReference type="EMBL" id="MDT0583199.1"/>
    </source>
</evidence>
<dbReference type="Pfam" id="PF11157">
    <property type="entry name" value="DUF2937"/>
    <property type="match status" value="1"/>
</dbReference>
<dbReference type="Proteomes" id="UP001249020">
    <property type="component" value="Unassembled WGS sequence"/>
</dbReference>
<dbReference type="EMBL" id="JAVRIE010000004">
    <property type="protein sequence ID" value="MDT0583199.1"/>
    <property type="molecule type" value="Genomic_DNA"/>
</dbReference>
<gene>
    <name evidence="2" type="ORF">RM544_11670</name>
</gene>
<sequence length="179" mass="20257">MIYSTIDKLFFGLTLLFALQVPQLADQYHQFIAGAYDANQWQIDGYQTTADKYGYPSIDDMIEHHLKNDVESVRDDAIQKQSTLQRQNDLGKGLQVFAEGNLIEKIGFMLSPSGWPYLDKTLKQFTFGLPISTEGILFGVILGLLLNLIISAPTQIVVRKRRARKKAAKEENIPKKQPL</sequence>
<evidence type="ECO:0000313" key="3">
    <source>
        <dbReference type="Proteomes" id="UP001249020"/>
    </source>
</evidence>
<dbReference type="InterPro" id="IPR022584">
    <property type="entry name" value="DUF2937"/>
</dbReference>
<keyword evidence="1" id="KW-0812">Transmembrane</keyword>
<dbReference type="RefSeq" id="WP_311361967.1">
    <property type="nucleotide sequence ID" value="NZ_JAVRIE010000004.1"/>
</dbReference>